<dbReference type="Proteomes" id="UP000762676">
    <property type="component" value="Unassembled WGS sequence"/>
</dbReference>
<reference evidence="2 3" key="1">
    <citation type="journal article" date="2021" name="Elife">
        <title>Chloroplast acquisition without the gene transfer in kleptoplastic sea slugs, Plakobranchus ocellatus.</title>
        <authorList>
            <person name="Maeda T."/>
            <person name="Takahashi S."/>
            <person name="Yoshida T."/>
            <person name="Shimamura S."/>
            <person name="Takaki Y."/>
            <person name="Nagai Y."/>
            <person name="Toyoda A."/>
            <person name="Suzuki Y."/>
            <person name="Arimoto A."/>
            <person name="Ishii H."/>
            <person name="Satoh N."/>
            <person name="Nishiyama T."/>
            <person name="Hasebe M."/>
            <person name="Maruyama T."/>
            <person name="Minagawa J."/>
            <person name="Obokata J."/>
            <person name="Shigenobu S."/>
        </authorList>
    </citation>
    <scope>NUCLEOTIDE SEQUENCE [LARGE SCALE GENOMIC DNA]</scope>
</reference>
<organism evidence="2 3">
    <name type="scientific">Elysia marginata</name>
    <dbReference type="NCBI Taxonomy" id="1093978"/>
    <lineage>
        <taxon>Eukaryota</taxon>
        <taxon>Metazoa</taxon>
        <taxon>Spiralia</taxon>
        <taxon>Lophotrochozoa</taxon>
        <taxon>Mollusca</taxon>
        <taxon>Gastropoda</taxon>
        <taxon>Heterobranchia</taxon>
        <taxon>Euthyneura</taxon>
        <taxon>Panpulmonata</taxon>
        <taxon>Sacoglossa</taxon>
        <taxon>Placobranchoidea</taxon>
        <taxon>Plakobranchidae</taxon>
        <taxon>Elysia</taxon>
    </lineage>
</organism>
<accession>A0AAV4G9Y0</accession>
<sequence>MLASGQGTKQTSGNSPPTVGPDLVVFLLVNHTFSKKPAPCNLPKTMRRINEENLRTKLSRHANEMNANKRATVEAFRPDFGNLRIKAGFPTNVKSSCALVQASYWPGWQALSVGMPG</sequence>
<proteinExistence type="predicted"/>
<name>A0AAV4G9Y0_9GAST</name>
<keyword evidence="3" id="KW-1185">Reference proteome</keyword>
<feature type="compositionally biased region" description="Polar residues" evidence="1">
    <location>
        <begin position="1"/>
        <end position="17"/>
    </location>
</feature>
<dbReference type="EMBL" id="BMAT01004859">
    <property type="protein sequence ID" value="GFR81820.1"/>
    <property type="molecule type" value="Genomic_DNA"/>
</dbReference>
<evidence type="ECO:0000313" key="2">
    <source>
        <dbReference type="EMBL" id="GFR81820.1"/>
    </source>
</evidence>
<gene>
    <name evidence="2" type="ORF">ElyMa_002349400</name>
</gene>
<comment type="caution">
    <text evidence="2">The sequence shown here is derived from an EMBL/GenBank/DDBJ whole genome shotgun (WGS) entry which is preliminary data.</text>
</comment>
<dbReference type="AlphaFoldDB" id="A0AAV4G9Y0"/>
<evidence type="ECO:0000256" key="1">
    <source>
        <dbReference type="SAM" id="MobiDB-lite"/>
    </source>
</evidence>
<protein>
    <submittedName>
        <fullName evidence="2">Uncharacterized protein</fullName>
    </submittedName>
</protein>
<feature type="region of interest" description="Disordered" evidence="1">
    <location>
        <begin position="1"/>
        <end position="20"/>
    </location>
</feature>
<evidence type="ECO:0000313" key="3">
    <source>
        <dbReference type="Proteomes" id="UP000762676"/>
    </source>
</evidence>